<reference evidence="7 8" key="1">
    <citation type="journal article" date="2019" name="Int. J. Syst. Evol. Microbiol.">
        <title>The Global Catalogue of Microorganisms (GCM) 10K type strain sequencing project: providing services to taxonomists for standard genome sequencing and annotation.</title>
        <authorList>
            <consortium name="The Broad Institute Genomics Platform"/>
            <consortium name="The Broad Institute Genome Sequencing Center for Infectious Disease"/>
            <person name="Wu L."/>
            <person name="Ma J."/>
        </authorList>
    </citation>
    <scope>NUCLEOTIDE SEQUENCE [LARGE SCALE GENOMIC DNA]</scope>
    <source>
        <strain evidence="7 8">JCM 19585</strain>
    </source>
</reference>
<dbReference type="InterPro" id="IPR053934">
    <property type="entry name" value="HTTM_dom"/>
</dbReference>
<dbReference type="InterPro" id="IPR052964">
    <property type="entry name" value="Sporulation_signal_mat"/>
</dbReference>
<evidence type="ECO:0000259" key="6">
    <source>
        <dbReference type="SMART" id="SM00752"/>
    </source>
</evidence>
<dbReference type="Proteomes" id="UP000628840">
    <property type="component" value="Unassembled WGS sequence"/>
</dbReference>
<feature type="transmembrane region" description="Helical" evidence="5">
    <location>
        <begin position="226"/>
        <end position="248"/>
    </location>
</feature>
<comment type="subcellular location">
    <subcellularLocation>
        <location evidence="1">Endomembrane system</location>
        <topology evidence="1">Multi-pass membrane protein</topology>
    </subcellularLocation>
</comment>
<dbReference type="GO" id="GO:0012505">
    <property type="term" value="C:endomembrane system"/>
    <property type="evidence" value="ECO:0007669"/>
    <property type="project" value="UniProtKB-SubCell"/>
</dbReference>
<dbReference type="PANTHER" id="PTHR39535:SF2">
    <property type="entry name" value="HTTM DOMAIN-CONTAINING PROTEIN"/>
    <property type="match status" value="1"/>
</dbReference>
<evidence type="ECO:0000256" key="1">
    <source>
        <dbReference type="ARBA" id="ARBA00004127"/>
    </source>
</evidence>
<gene>
    <name evidence="7" type="ORF">GCM10009037_27800</name>
</gene>
<evidence type="ECO:0000256" key="2">
    <source>
        <dbReference type="ARBA" id="ARBA00022692"/>
    </source>
</evidence>
<keyword evidence="3 5" id="KW-1133">Transmembrane helix</keyword>
<evidence type="ECO:0000256" key="4">
    <source>
        <dbReference type="ARBA" id="ARBA00023136"/>
    </source>
</evidence>
<dbReference type="PANTHER" id="PTHR39535">
    <property type="entry name" value="SPORULATION-DELAYING PROTEIN SDPB"/>
    <property type="match status" value="1"/>
</dbReference>
<feature type="domain" description="HTTM-like" evidence="6">
    <location>
        <begin position="21"/>
        <end position="293"/>
    </location>
</feature>
<organism evidence="7 8">
    <name type="scientific">Halarchaeum grantii</name>
    <dbReference type="NCBI Taxonomy" id="1193105"/>
    <lineage>
        <taxon>Archaea</taxon>
        <taxon>Methanobacteriati</taxon>
        <taxon>Methanobacteriota</taxon>
        <taxon>Stenosarchaea group</taxon>
        <taxon>Halobacteria</taxon>
        <taxon>Halobacteriales</taxon>
        <taxon>Halobacteriaceae</taxon>
    </lineage>
</organism>
<accession>A0A830F5H0</accession>
<evidence type="ECO:0000313" key="8">
    <source>
        <dbReference type="Proteomes" id="UP000628840"/>
    </source>
</evidence>
<feature type="transmembrane region" description="Helical" evidence="5">
    <location>
        <begin position="278"/>
        <end position="297"/>
    </location>
</feature>
<dbReference type="SMART" id="SM00752">
    <property type="entry name" value="HTTM"/>
    <property type="match status" value="1"/>
</dbReference>
<dbReference type="AlphaFoldDB" id="A0A830F5H0"/>
<keyword evidence="4 5" id="KW-0472">Membrane</keyword>
<dbReference type="InterPro" id="IPR011020">
    <property type="entry name" value="HTTM-like"/>
</dbReference>
<dbReference type="EMBL" id="BMPF01000005">
    <property type="protein sequence ID" value="GGL42688.1"/>
    <property type="molecule type" value="Genomic_DNA"/>
</dbReference>
<dbReference type="Pfam" id="PF05090">
    <property type="entry name" value="HTTM"/>
    <property type="match status" value="1"/>
</dbReference>
<comment type="caution">
    <text evidence="7">The sequence shown here is derived from an EMBL/GenBank/DDBJ whole genome shotgun (WGS) entry which is preliminary data.</text>
</comment>
<sequence length="501" mass="54247">MALPTSIRTAFASLRDGFIDRLRIDTRALAALRVALGLLLLVDLALRTRHLRAFYTDAGVLPRAVLADLYPTLSQLSLHALSGDAWLQLALFALAGAFALMLCLGYHTRVATLASLLLLVSLHARNPLVLNAGDSLLRRLLFWGLFLPLGTRWSVDAVHRGSARQRLASVASVASAGLLIQVVVVYVVNALFKHRGELWLRGDAVRYVFSLREFTVLLGPALAEHALLLTVADWLWLALIAASPLLVLATGRVRTALAACLLGAHLAMLLTLRVGVFPLVSAAALLVFLHGGVWARVERRVARVAARAGGRRLTALASRLPRLPRPSPRLPDGVVRPLRHAVPVVLCVLLVAALAWNAVALGALDVGGSDEASVAPSEYSWNMFAPDPPRSDRWFVAPARTTNGSTVNALTGRAVTWTPPDDFAAQYPSARWRKYLSNVWKRDDPRLTAAYAGSLCERWNATYDADLVAVDVAVARQATRLSGPEPIAHRTLWSGRCAATP</sequence>
<keyword evidence="2 5" id="KW-0812">Transmembrane</keyword>
<feature type="transmembrane region" description="Helical" evidence="5">
    <location>
        <begin position="167"/>
        <end position="192"/>
    </location>
</feature>
<feature type="transmembrane region" description="Helical" evidence="5">
    <location>
        <begin position="28"/>
        <end position="46"/>
    </location>
</feature>
<proteinExistence type="predicted"/>
<evidence type="ECO:0000313" key="7">
    <source>
        <dbReference type="EMBL" id="GGL42688.1"/>
    </source>
</evidence>
<feature type="transmembrane region" description="Helical" evidence="5">
    <location>
        <begin position="255"/>
        <end position="272"/>
    </location>
</feature>
<protein>
    <submittedName>
        <fullName evidence="7">HTTM domain-containing protein</fullName>
    </submittedName>
</protein>
<name>A0A830F5H0_9EURY</name>
<keyword evidence="8" id="KW-1185">Reference proteome</keyword>
<evidence type="ECO:0000256" key="3">
    <source>
        <dbReference type="ARBA" id="ARBA00022989"/>
    </source>
</evidence>
<feature type="transmembrane region" description="Helical" evidence="5">
    <location>
        <begin position="341"/>
        <end position="364"/>
    </location>
</feature>
<dbReference type="RefSeq" id="WP_229871374.1">
    <property type="nucleotide sequence ID" value="NZ_BMPF01000005.1"/>
</dbReference>
<feature type="transmembrane region" description="Helical" evidence="5">
    <location>
        <begin position="85"/>
        <end position="104"/>
    </location>
</feature>
<evidence type="ECO:0000256" key="5">
    <source>
        <dbReference type="SAM" id="Phobius"/>
    </source>
</evidence>